<dbReference type="EMBL" id="LBMM01033267">
    <property type="protein sequence ID" value="KMQ81632.1"/>
    <property type="molecule type" value="Genomic_DNA"/>
</dbReference>
<sequence length="165" mass="17278">MPPFSLGLRDGVSQNTVPAAFRLSGRVLIFPLRFRHLKGDPCWFPPSCQSSSMVVWQFSGVEMLGAWLLIRSGVEALGAWLSVSTGVEALGAWLLISSGVEALGAWLLIGSGVEALGAWLSVSTGVEALGAWLTAGGLEASFSTLLPGIREAGRTIGRIRGIAGI</sequence>
<gene>
    <name evidence="1" type="ORF">RF55_25701</name>
</gene>
<reference evidence="1 2" key="1">
    <citation type="submission" date="2015-04" db="EMBL/GenBank/DDBJ databases">
        <title>Lasius niger genome sequencing.</title>
        <authorList>
            <person name="Konorov E.A."/>
            <person name="Nikitin M.A."/>
            <person name="Kirill M.V."/>
            <person name="Chang P."/>
        </authorList>
    </citation>
    <scope>NUCLEOTIDE SEQUENCE [LARGE SCALE GENOMIC DNA]</scope>
    <source>
        <tissue evidence="1">Whole</tissue>
    </source>
</reference>
<organism evidence="1 2">
    <name type="scientific">Lasius niger</name>
    <name type="common">Black garden ant</name>
    <dbReference type="NCBI Taxonomy" id="67767"/>
    <lineage>
        <taxon>Eukaryota</taxon>
        <taxon>Metazoa</taxon>
        <taxon>Ecdysozoa</taxon>
        <taxon>Arthropoda</taxon>
        <taxon>Hexapoda</taxon>
        <taxon>Insecta</taxon>
        <taxon>Pterygota</taxon>
        <taxon>Neoptera</taxon>
        <taxon>Endopterygota</taxon>
        <taxon>Hymenoptera</taxon>
        <taxon>Apocrita</taxon>
        <taxon>Aculeata</taxon>
        <taxon>Formicoidea</taxon>
        <taxon>Formicidae</taxon>
        <taxon>Formicinae</taxon>
        <taxon>Lasius</taxon>
        <taxon>Lasius</taxon>
    </lineage>
</organism>
<accession>A0A0J7JTY2</accession>
<proteinExistence type="predicted"/>
<protein>
    <submittedName>
        <fullName evidence="1">Fibrinogen alpha chain</fullName>
    </submittedName>
</protein>
<feature type="non-terminal residue" evidence="1">
    <location>
        <position position="1"/>
    </location>
</feature>
<dbReference type="STRING" id="67767.A0A0J7JTY2"/>
<dbReference type="PaxDb" id="67767-A0A0J7JTY2"/>
<keyword evidence="2" id="KW-1185">Reference proteome</keyword>
<name>A0A0J7JTY2_LASNI</name>
<dbReference type="Proteomes" id="UP000036403">
    <property type="component" value="Unassembled WGS sequence"/>
</dbReference>
<evidence type="ECO:0000313" key="2">
    <source>
        <dbReference type="Proteomes" id="UP000036403"/>
    </source>
</evidence>
<feature type="non-terminal residue" evidence="1">
    <location>
        <position position="165"/>
    </location>
</feature>
<evidence type="ECO:0000313" key="1">
    <source>
        <dbReference type="EMBL" id="KMQ81632.1"/>
    </source>
</evidence>
<comment type="caution">
    <text evidence="1">The sequence shown here is derived from an EMBL/GenBank/DDBJ whole genome shotgun (WGS) entry which is preliminary data.</text>
</comment>
<dbReference type="AlphaFoldDB" id="A0A0J7JTY2"/>